<organism evidence="2 3">
    <name type="scientific">Linum tenue</name>
    <dbReference type="NCBI Taxonomy" id="586396"/>
    <lineage>
        <taxon>Eukaryota</taxon>
        <taxon>Viridiplantae</taxon>
        <taxon>Streptophyta</taxon>
        <taxon>Embryophyta</taxon>
        <taxon>Tracheophyta</taxon>
        <taxon>Spermatophyta</taxon>
        <taxon>Magnoliopsida</taxon>
        <taxon>eudicotyledons</taxon>
        <taxon>Gunneridae</taxon>
        <taxon>Pentapetalae</taxon>
        <taxon>rosids</taxon>
        <taxon>fabids</taxon>
        <taxon>Malpighiales</taxon>
        <taxon>Linaceae</taxon>
        <taxon>Linum</taxon>
    </lineage>
</organism>
<feature type="region of interest" description="Disordered" evidence="1">
    <location>
        <begin position="1"/>
        <end position="30"/>
    </location>
</feature>
<proteinExistence type="predicted"/>
<evidence type="ECO:0000313" key="2">
    <source>
        <dbReference type="EMBL" id="CAI0549530.1"/>
    </source>
</evidence>
<evidence type="ECO:0000313" key="3">
    <source>
        <dbReference type="Proteomes" id="UP001154282"/>
    </source>
</evidence>
<name>A0AAV0QWX2_9ROSI</name>
<dbReference type="AlphaFoldDB" id="A0AAV0QWX2"/>
<protein>
    <submittedName>
        <fullName evidence="2">Uncharacterized protein</fullName>
    </submittedName>
</protein>
<keyword evidence="3" id="KW-1185">Reference proteome</keyword>
<evidence type="ECO:0000256" key="1">
    <source>
        <dbReference type="SAM" id="MobiDB-lite"/>
    </source>
</evidence>
<gene>
    <name evidence="2" type="ORF">LITE_LOCUS45185</name>
</gene>
<reference evidence="2" key="1">
    <citation type="submission" date="2022-08" db="EMBL/GenBank/DDBJ databases">
        <authorList>
            <person name="Gutierrez-Valencia J."/>
        </authorList>
    </citation>
    <scope>NUCLEOTIDE SEQUENCE</scope>
</reference>
<comment type="caution">
    <text evidence="2">The sequence shown here is derived from an EMBL/GenBank/DDBJ whole genome shotgun (WGS) entry which is preliminary data.</text>
</comment>
<dbReference type="EMBL" id="CAMGYJ010000010">
    <property type="protein sequence ID" value="CAI0549530.1"/>
    <property type="molecule type" value="Genomic_DNA"/>
</dbReference>
<dbReference type="Proteomes" id="UP001154282">
    <property type="component" value="Unassembled WGS sequence"/>
</dbReference>
<sequence>MLLASAEGRGEANSMQGREGSIRTESRQRRWSSTLEVEVFRNDGIHLKANHVYNHKASPMMF</sequence>
<accession>A0AAV0QWX2</accession>